<sequence>MTATCIQQPARTNNSASQASLVALPGCMLLRVLFWGLEGEIWNGAEVFSYAHLHRRPHLPLHHCAWWHRAILVLPSAALSHPSSFMAK</sequence>
<keyword evidence="2" id="KW-1185">Reference proteome</keyword>
<dbReference type="AlphaFoldDB" id="E5A222"/>
<organism evidence="2">
    <name type="scientific">Leptosphaeria maculans (strain JN3 / isolate v23.1.3 / race Av1-4-5-6-7-8)</name>
    <name type="common">Blackleg fungus</name>
    <name type="synonym">Phoma lingam</name>
    <dbReference type="NCBI Taxonomy" id="985895"/>
    <lineage>
        <taxon>Eukaryota</taxon>
        <taxon>Fungi</taxon>
        <taxon>Dikarya</taxon>
        <taxon>Ascomycota</taxon>
        <taxon>Pezizomycotina</taxon>
        <taxon>Dothideomycetes</taxon>
        <taxon>Pleosporomycetidae</taxon>
        <taxon>Pleosporales</taxon>
        <taxon>Pleosporineae</taxon>
        <taxon>Leptosphaeriaceae</taxon>
        <taxon>Plenodomus</taxon>
        <taxon>Plenodomus lingam/Leptosphaeria maculans species complex</taxon>
    </lineage>
</organism>
<accession>E5A222</accession>
<evidence type="ECO:0000313" key="2">
    <source>
        <dbReference type="Proteomes" id="UP000002668"/>
    </source>
</evidence>
<reference evidence="2" key="1">
    <citation type="journal article" date="2011" name="Nat. Commun.">
        <title>Effector diversification within compartments of the Leptosphaeria maculans genome affected by Repeat-Induced Point mutations.</title>
        <authorList>
            <person name="Rouxel T."/>
            <person name="Grandaubert J."/>
            <person name="Hane J.K."/>
            <person name="Hoede C."/>
            <person name="van de Wouw A.P."/>
            <person name="Couloux A."/>
            <person name="Dominguez V."/>
            <person name="Anthouard V."/>
            <person name="Bally P."/>
            <person name="Bourras S."/>
            <person name="Cozijnsen A.J."/>
            <person name="Ciuffetti L.M."/>
            <person name="Degrave A."/>
            <person name="Dilmaghani A."/>
            <person name="Duret L."/>
            <person name="Fudal I."/>
            <person name="Goodwin S.B."/>
            <person name="Gout L."/>
            <person name="Glaser N."/>
            <person name="Linglin J."/>
            <person name="Kema G.H.J."/>
            <person name="Lapalu N."/>
            <person name="Lawrence C.B."/>
            <person name="May K."/>
            <person name="Meyer M."/>
            <person name="Ollivier B."/>
            <person name="Poulain J."/>
            <person name="Schoch C.L."/>
            <person name="Simon A."/>
            <person name="Spatafora J.W."/>
            <person name="Stachowiak A."/>
            <person name="Turgeon B.G."/>
            <person name="Tyler B.M."/>
            <person name="Vincent D."/>
            <person name="Weissenbach J."/>
            <person name="Amselem J."/>
            <person name="Quesneville H."/>
            <person name="Oliver R.P."/>
            <person name="Wincker P."/>
            <person name="Balesdent M.-H."/>
            <person name="Howlett B.J."/>
        </authorList>
    </citation>
    <scope>NUCLEOTIDE SEQUENCE [LARGE SCALE GENOMIC DNA]</scope>
    <source>
        <strain evidence="2">JN3 / isolate v23.1.3 / race Av1-4-5-6-7-8</strain>
    </source>
</reference>
<dbReference type="HOGENOM" id="CLU_2469510_0_0_1"/>
<proteinExistence type="predicted"/>
<evidence type="ECO:0000313" key="1">
    <source>
        <dbReference type="EMBL" id="CBX97739.1"/>
    </source>
</evidence>
<dbReference type="EMBL" id="FP929132">
    <property type="protein sequence ID" value="CBX97739.1"/>
    <property type="molecule type" value="Genomic_DNA"/>
</dbReference>
<dbReference type="InParanoid" id="E5A222"/>
<name>E5A222_LEPMJ</name>
<dbReference type="VEuPathDB" id="FungiDB:LEMA_uP091480.1"/>
<gene>
    <name evidence="1" type="ORF">LEMA_uP091480.1</name>
</gene>
<dbReference type="Proteomes" id="UP000002668">
    <property type="component" value="Genome"/>
</dbReference>
<protein>
    <submittedName>
        <fullName evidence="1">Predicted protein</fullName>
    </submittedName>
</protein>